<keyword evidence="3" id="KW-0677">Repeat</keyword>
<dbReference type="SUPFAM" id="SSF48452">
    <property type="entry name" value="TPR-like"/>
    <property type="match status" value="2"/>
</dbReference>
<accession>A0AAD8YCQ9</accession>
<sequence>MAVNSQQNTTYIVIGLAALATAAALYFALSPKKSSSDESLPKSSSKDGGGSTITPVKSNVQGGGSSGSSTTTASTADNTSKAPAAVPPAASNKDDDEKQLHRRIEEIDRAGKALFKNKQYMEAAETFTEALDLIESKKSADKKASKEDGGQKSSLTRQIITLTNNRSAMYEKASFPDLALSDCDAVLDLDPAHVKARTRRLRILESQKRHREALVEVCALQLKYMNDNRDKLRLGLPPTGPPPVPQSKIEELVSFIQPEEIARAQEAMASNAVESRALPSSYTIIQLLKSFSGFNKWMSDAAKGGTVGKFTSQLEDLLEGVPRKSMEAFADNMATKATLLLNRGRRYAFEKDFGKAVKDFDEAYALVEDKDGSDESDHDEVMKAIMTAMGNDDYCRLLEWCGMCKHLRFDLKGAIQCYERCSELEPENTEILVKRAGVKMDGANYSEADVLFKEALALNPTASDALLHRANLRMLQQRVPESETDLDTCIRLYPNNLLARLRLATVCMAKEDLDGAKKMLEKAEEYDPDSSEVHCYRGELHFAKGDFSEAKSEFEKAMECDTSNPTPYVNAALAVVNTPSAMGAMPDFAEAIRLLEKAIEVDPMFHAAYVQLGQMKLSMATDLSRAKEVVELYDKGLEYCRTPEELRDICSMRILTVAQIDAAHALHMETLNMQ</sequence>
<evidence type="ECO:0000256" key="8">
    <source>
        <dbReference type="ARBA" id="ARBA00023136"/>
    </source>
</evidence>
<dbReference type="PANTHER" id="PTHR46208:SF1">
    <property type="entry name" value="MITOCHONDRIAL IMPORT RECEPTOR SUBUNIT TOM70"/>
    <property type="match status" value="1"/>
</dbReference>
<comment type="similarity">
    <text evidence="9">Belongs to the Tom70 family.</text>
</comment>
<protein>
    <submittedName>
        <fullName evidence="14">Tom70 family protein</fullName>
    </submittedName>
</protein>
<keyword evidence="6 12" id="KW-1133">Transmembrane helix</keyword>
<evidence type="ECO:0000256" key="4">
    <source>
        <dbReference type="ARBA" id="ARBA00022787"/>
    </source>
</evidence>
<evidence type="ECO:0000256" key="9">
    <source>
        <dbReference type="ARBA" id="ARBA00038030"/>
    </source>
</evidence>
<feature type="region of interest" description="Disordered" evidence="11">
    <location>
        <begin position="32"/>
        <end position="99"/>
    </location>
</feature>
<dbReference type="Gene3D" id="1.25.40.10">
    <property type="entry name" value="Tetratricopeptide repeat domain"/>
    <property type="match status" value="2"/>
</dbReference>
<feature type="repeat" description="TPR" evidence="10">
    <location>
        <begin position="337"/>
        <end position="370"/>
    </location>
</feature>
<evidence type="ECO:0000256" key="2">
    <source>
        <dbReference type="ARBA" id="ARBA00022692"/>
    </source>
</evidence>
<evidence type="ECO:0000256" key="10">
    <source>
        <dbReference type="PROSITE-ProRule" id="PRU00339"/>
    </source>
</evidence>
<organism evidence="14 15">
    <name type="scientific">Skeletonema marinoi</name>
    <dbReference type="NCBI Taxonomy" id="267567"/>
    <lineage>
        <taxon>Eukaryota</taxon>
        <taxon>Sar</taxon>
        <taxon>Stramenopiles</taxon>
        <taxon>Ochrophyta</taxon>
        <taxon>Bacillariophyta</taxon>
        <taxon>Coscinodiscophyceae</taxon>
        <taxon>Thalassiosirophycidae</taxon>
        <taxon>Thalassiosirales</taxon>
        <taxon>Skeletonemataceae</taxon>
        <taxon>Skeletonema</taxon>
        <taxon>Skeletonema marinoi-dohrnii complex</taxon>
    </lineage>
</organism>
<evidence type="ECO:0000256" key="5">
    <source>
        <dbReference type="ARBA" id="ARBA00022803"/>
    </source>
</evidence>
<keyword evidence="5 10" id="KW-0802">TPR repeat</keyword>
<comment type="subcellular location">
    <subcellularLocation>
        <location evidence="1">Mitochondrion outer membrane</location>
        <topology evidence="1">Single-pass membrane protein</topology>
    </subcellularLocation>
</comment>
<dbReference type="GO" id="GO:0008320">
    <property type="term" value="F:protein transmembrane transporter activity"/>
    <property type="evidence" value="ECO:0007669"/>
    <property type="project" value="TreeGrafter"/>
</dbReference>
<dbReference type="GO" id="GO:0045039">
    <property type="term" value="P:protein insertion into mitochondrial inner membrane"/>
    <property type="evidence" value="ECO:0007669"/>
    <property type="project" value="TreeGrafter"/>
</dbReference>
<evidence type="ECO:0000313" key="15">
    <source>
        <dbReference type="Proteomes" id="UP001224775"/>
    </source>
</evidence>
<keyword evidence="2 12" id="KW-0812">Transmembrane</keyword>
<evidence type="ECO:0000256" key="6">
    <source>
        <dbReference type="ARBA" id="ARBA00022989"/>
    </source>
</evidence>
<comment type="caution">
    <text evidence="14">The sequence shown here is derived from an EMBL/GenBank/DDBJ whole genome shotgun (WGS) entry which is preliminary data.</text>
</comment>
<dbReference type="Pfam" id="PF09976">
    <property type="entry name" value="TPR_21"/>
    <property type="match status" value="1"/>
</dbReference>
<dbReference type="InterPro" id="IPR011990">
    <property type="entry name" value="TPR-like_helical_dom_sf"/>
</dbReference>
<proteinExistence type="inferred from homology"/>
<keyword evidence="4" id="KW-1000">Mitochondrion outer membrane</keyword>
<reference evidence="14" key="1">
    <citation type="submission" date="2023-06" db="EMBL/GenBank/DDBJ databases">
        <title>Survivors Of The Sea: Transcriptome response of Skeletonema marinoi to long-term dormancy.</title>
        <authorList>
            <person name="Pinder M.I.M."/>
            <person name="Kourtchenko O."/>
            <person name="Robertson E.K."/>
            <person name="Larsson T."/>
            <person name="Maumus F."/>
            <person name="Osuna-Cruz C.M."/>
            <person name="Vancaester E."/>
            <person name="Stenow R."/>
            <person name="Vandepoele K."/>
            <person name="Ploug H."/>
            <person name="Bruchert V."/>
            <person name="Godhe A."/>
            <person name="Topel M."/>
        </authorList>
    </citation>
    <scope>NUCLEOTIDE SEQUENCE</scope>
    <source>
        <strain evidence="14">R05AC</strain>
    </source>
</reference>
<dbReference type="GO" id="GO:0005741">
    <property type="term" value="C:mitochondrial outer membrane"/>
    <property type="evidence" value="ECO:0007669"/>
    <property type="project" value="UniProtKB-SubCell"/>
</dbReference>
<dbReference type="PANTHER" id="PTHR46208">
    <property type="entry name" value="MITOCHONDRIAL IMPORT RECEPTOR SUBUNIT TOM70"/>
    <property type="match status" value="1"/>
</dbReference>
<feature type="transmembrane region" description="Helical" evidence="12">
    <location>
        <begin position="12"/>
        <end position="29"/>
    </location>
</feature>
<dbReference type="PROSITE" id="PS50005">
    <property type="entry name" value="TPR"/>
    <property type="match status" value="2"/>
</dbReference>
<feature type="domain" description="Ancillary SecYEG translocon subunit/Cell division coordinator CpoB TPR" evidence="13">
    <location>
        <begin position="443"/>
        <end position="569"/>
    </location>
</feature>
<dbReference type="InterPro" id="IPR019734">
    <property type="entry name" value="TPR_rpt"/>
</dbReference>
<evidence type="ECO:0000256" key="3">
    <source>
        <dbReference type="ARBA" id="ARBA00022737"/>
    </source>
</evidence>
<dbReference type="GO" id="GO:0030943">
    <property type="term" value="F:mitochondrion targeting sequence binding"/>
    <property type="evidence" value="ECO:0007669"/>
    <property type="project" value="TreeGrafter"/>
</dbReference>
<evidence type="ECO:0000256" key="7">
    <source>
        <dbReference type="ARBA" id="ARBA00023128"/>
    </source>
</evidence>
<evidence type="ECO:0000313" key="14">
    <source>
        <dbReference type="EMBL" id="KAK1743179.1"/>
    </source>
</evidence>
<evidence type="ECO:0000256" key="12">
    <source>
        <dbReference type="SAM" id="Phobius"/>
    </source>
</evidence>
<dbReference type="Proteomes" id="UP001224775">
    <property type="component" value="Unassembled WGS sequence"/>
</dbReference>
<keyword evidence="8 12" id="KW-0472">Membrane</keyword>
<evidence type="ECO:0000256" key="11">
    <source>
        <dbReference type="SAM" id="MobiDB-lite"/>
    </source>
</evidence>
<dbReference type="GO" id="GO:0030150">
    <property type="term" value="P:protein import into mitochondrial matrix"/>
    <property type="evidence" value="ECO:0007669"/>
    <property type="project" value="TreeGrafter"/>
</dbReference>
<feature type="compositionally biased region" description="Low complexity" evidence="11">
    <location>
        <begin position="67"/>
        <end position="90"/>
    </location>
</feature>
<dbReference type="EMBL" id="JATAAI010000009">
    <property type="protein sequence ID" value="KAK1743179.1"/>
    <property type="molecule type" value="Genomic_DNA"/>
</dbReference>
<feature type="repeat" description="TPR" evidence="10">
    <location>
        <begin position="531"/>
        <end position="564"/>
    </location>
</feature>
<name>A0AAD8YCQ9_9STRA</name>
<keyword evidence="7" id="KW-0496">Mitochondrion</keyword>
<dbReference type="AlphaFoldDB" id="A0AAD8YCQ9"/>
<evidence type="ECO:0000256" key="1">
    <source>
        <dbReference type="ARBA" id="ARBA00004572"/>
    </source>
</evidence>
<evidence type="ECO:0000259" key="13">
    <source>
        <dbReference type="Pfam" id="PF09976"/>
    </source>
</evidence>
<gene>
    <name evidence="14" type="ORF">QTG54_005800</name>
</gene>
<dbReference type="SMART" id="SM00028">
    <property type="entry name" value="TPR"/>
    <property type="match status" value="8"/>
</dbReference>
<dbReference type="InterPro" id="IPR018704">
    <property type="entry name" value="SecYEG/CpoB_TPR"/>
</dbReference>
<keyword evidence="15" id="KW-1185">Reference proteome</keyword>